<accession>A0A498NT29</accession>
<dbReference type="PANTHER" id="PTHR22984">
    <property type="entry name" value="SERINE/THREONINE-PROTEIN KINASE PIM"/>
    <property type="match status" value="1"/>
</dbReference>
<feature type="compositionally biased region" description="Acidic residues" evidence="11">
    <location>
        <begin position="239"/>
        <end position="250"/>
    </location>
</feature>
<dbReference type="EC" id="2.7.11.1" evidence="2"/>
<dbReference type="FunFam" id="1.10.510.10:FF:000649">
    <property type="entry name" value="Si:dkey-34d22.3"/>
    <property type="match status" value="1"/>
</dbReference>
<keyword evidence="3" id="KW-0723">Serine/threonine-protein kinase</keyword>
<feature type="domain" description="Protein kinase" evidence="12">
    <location>
        <begin position="922"/>
        <end position="1177"/>
    </location>
</feature>
<feature type="domain" description="Protein kinase" evidence="12">
    <location>
        <begin position="296"/>
        <end position="606"/>
    </location>
</feature>
<evidence type="ECO:0000256" key="2">
    <source>
        <dbReference type="ARBA" id="ARBA00012513"/>
    </source>
</evidence>
<dbReference type="SMART" id="SM00220">
    <property type="entry name" value="S_TKc"/>
    <property type="match status" value="2"/>
</dbReference>
<comment type="catalytic activity">
    <reaction evidence="9">
        <text>L-seryl-[protein] + ATP = O-phospho-L-seryl-[protein] + ADP + H(+)</text>
        <dbReference type="Rhea" id="RHEA:17989"/>
        <dbReference type="Rhea" id="RHEA-COMP:9863"/>
        <dbReference type="Rhea" id="RHEA-COMP:11604"/>
        <dbReference type="ChEBI" id="CHEBI:15378"/>
        <dbReference type="ChEBI" id="CHEBI:29999"/>
        <dbReference type="ChEBI" id="CHEBI:30616"/>
        <dbReference type="ChEBI" id="CHEBI:83421"/>
        <dbReference type="ChEBI" id="CHEBI:456216"/>
        <dbReference type="EC" id="2.7.11.1"/>
    </reaction>
</comment>
<dbReference type="STRING" id="84645.A0A498NT29"/>
<dbReference type="SUPFAM" id="SSF56112">
    <property type="entry name" value="Protein kinase-like (PK-like)"/>
    <property type="match status" value="2"/>
</dbReference>
<dbReference type="PROSITE" id="PS50011">
    <property type="entry name" value="PROTEIN_KINASE_DOM"/>
    <property type="match status" value="2"/>
</dbReference>
<name>A0A498NT29_LABRO</name>
<comment type="catalytic activity">
    <reaction evidence="8">
        <text>L-threonyl-[protein] + ATP = O-phospho-L-threonyl-[protein] + ADP + H(+)</text>
        <dbReference type="Rhea" id="RHEA:46608"/>
        <dbReference type="Rhea" id="RHEA-COMP:11060"/>
        <dbReference type="Rhea" id="RHEA-COMP:11605"/>
        <dbReference type="ChEBI" id="CHEBI:15378"/>
        <dbReference type="ChEBI" id="CHEBI:30013"/>
        <dbReference type="ChEBI" id="CHEBI:30616"/>
        <dbReference type="ChEBI" id="CHEBI:61977"/>
        <dbReference type="ChEBI" id="CHEBI:456216"/>
        <dbReference type="EC" id="2.7.11.1"/>
    </reaction>
</comment>
<dbReference type="GO" id="GO:0005524">
    <property type="term" value="F:ATP binding"/>
    <property type="evidence" value="ECO:0007669"/>
    <property type="project" value="UniProtKB-UniRule"/>
</dbReference>
<sequence>MEINAMCLVSVDDTMTAGGKSTDPSLVNPEASPAAEAMENSPAEKPAKGKKNSLCAFFRKTWLSVKSASQCRRRGNKVAPLQPVSDTDAADPQCGPSGLEPAAPSLVADPQPGPSSLEPTSVQDHAEPQPGPSSVTPTNCDENPDEPEPAEEDQTNTKKKKKHICGFFRRKWRAVKRAATQCKKHNKVAPLCPQPNTAAAVPQPDPNVHEPLVPQPEQANSAALQDLTDHPEDPKPDSSDCDQDSDEDDSLPGPSGLEPAAPKYPAASKHRRIGDGTRFRAACFTDPTPVPFDEIYEVGRKLGEGGFGAVYEGVSKLLREQVAIKFVPKRQRDRFIEIPGCSKPLFVEVALNLLLKRPPLSPYILHMLEWFEEKDRYILILERPQPCKDLLKFMLNDMQLLDEAKTRSLMCQVVMAAKHCLERGVFHRDIKLNNMLINTETNQVKLIDFGCGDLVKPGYLGGFAGGVCPPEYYRELRYEAGSTTVWSLGFMMYSMVYKRQPFRCLEDLMECNLKFRRTISTEKPAKGKKNSLCAFFRKTWLAVKTANQCRRRGNKVAPLQPVSDMDVADPQCGPSGLEPTAPSLVADPQPGPSSLEPTSVQDHAEPQPGPSSVTPTNCDENLADPEPAEENQTNKKKKKKKHIRGFFRRTWRAVKRAATQCKKHNKVAPLCPQPNTDPGDPLPDPNVLESTALQDLADPLPGLSVLEPQLDQFVFESTVVQDLADEMADVYVFESQLDKSILESTVLQDSADPMPDLFVLEPQLDQFISKSMAMQDPANPQPDPIVLEPTALQDSADLSEDLQPGSSDPKRDPDASKMTPVEGRSGILPVGLQDPAVPQAGPTVLNSSALQDLTDRPEDPQPDSSDCDQDSDEADSLPGPSGLEPAAPKYPAASKHRRIRDGTSFRAACFTDPTPVPFDEIYEVGEEIGEGGFGTVYEGISKLLQEQVAIKVIPKCDADRYIEIPGCSKPLFVEVAMNLLLKRPPLSPYIVHMLEWFEEEDRFILILEYPQPCKDLLKFMVNNMQRVNEAQIRSLMYQAVLGAKHCLDRGVFHRDIKLNNFLVNTNTNQVKLIDFGCGDLVKPSGYLGGFTGGVCPPEYYKDLKYEAGPTTVWSLGIMMYTMVCRCQPFNHVEDIMHGSLSFNVRVSTELQDLISRCLTYHPTERATIDEILEHEWFQQGQMSGVTQDQVVTADAPNRPL</sequence>
<comment type="similarity">
    <text evidence="1">Belongs to the protein kinase superfamily. CAMK Ser/Thr protein kinase family. PIM subfamily.</text>
</comment>
<dbReference type="Pfam" id="PF00069">
    <property type="entry name" value="Pkinase"/>
    <property type="match status" value="2"/>
</dbReference>
<reference evidence="13 14" key="1">
    <citation type="submission" date="2018-03" db="EMBL/GenBank/DDBJ databases">
        <title>Draft genome sequence of Rohu Carp (Labeo rohita).</title>
        <authorList>
            <person name="Das P."/>
            <person name="Kushwaha B."/>
            <person name="Joshi C.G."/>
            <person name="Kumar D."/>
            <person name="Nagpure N.S."/>
            <person name="Sahoo L."/>
            <person name="Das S.P."/>
            <person name="Bit A."/>
            <person name="Patnaik S."/>
            <person name="Meher P.K."/>
            <person name="Jayasankar P."/>
            <person name="Koringa P.G."/>
            <person name="Patel N.V."/>
            <person name="Hinsu A.T."/>
            <person name="Kumar R."/>
            <person name="Pandey M."/>
            <person name="Agarwal S."/>
            <person name="Srivastava S."/>
            <person name="Singh M."/>
            <person name="Iquebal M.A."/>
            <person name="Jaiswal S."/>
            <person name="Angadi U.B."/>
            <person name="Kumar N."/>
            <person name="Raza M."/>
            <person name="Shah T.M."/>
            <person name="Rai A."/>
            <person name="Jena J.K."/>
        </authorList>
    </citation>
    <scope>NUCLEOTIDE SEQUENCE [LARGE SCALE GENOMIC DNA]</scope>
    <source>
        <strain evidence="13">DASCIFA01</strain>
        <tissue evidence="13">Testis</tissue>
    </source>
</reference>
<evidence type="ECO:0000313" key="13">
    <source>
        <dbReference type="EMBL" id="RXN35093.1"/>
    </source>
</evidence>
<evidence type="ECO:0000256" key="9">
    <source>
        <dbReference type="ARBA" id="ARBA00048679"/>
    </source>
</evidence>
<feature type="region of interest" description="Disordered" evidence="11">
    <location>
        <begin position="560"/>
        <end position="642"/>
    </location>
</feature>
<feature type="binding site" evidence="10">
    <location>
        <position position="951"/>
    </location>
    <ligand>
        <name>ATP</name>
        <dbReference type="ChEBI" id="CHEBI:30616"/>
    </ligand>
</feature>
<evidence type="ECO:0000256" key="6">
    <source>
        <dbReference type="ARBA" id="ARBA00022777"/>
    </source>
</evidence>
<comment type="caution">
    <text evidence="13">The sequence shown here is derived from an EMBL/GenBank/DDBJ whole genome shotgun (WGS) entry which is preliminary data.</text>
</comment>
<dbReference type="Gene3D" id="1.10.510.10">
    <property type="entry name" value="Transferase(Phosphotransferase) domain 1"/>
    <property type="match status" value="2"/>
</dbReference>
<dbReference type="Gene3D" id="3.30.200.20">
    <property type="entry name" value="Phosphorylase Kinase, domain 1"/>
    <property type="match status" value="2"/>
</dbReference>
<feature type="compositionally biased region" description="Polar residues" evidence="11">
    <location>
        <begin position="610"/>
        <end position="619"/>
    </location>
</feature>
<feature type="compositionally biased region" description="Basic and acidic residues" evidence="11">
    <location>
        <begin position="227"/>
        <end position="238"/>
    </location>
</feature>
<dbReference type="InterPro" id="IPR017441">
    <property type="entry name" value="Protein_kinase_ATP_BS"/>
</dbReference>
<evidence type="ECO:0000256" key="11">
    <source>
        <dbReference type="SAM" id="MobiDB-lite"/>
    </source>
</evidence>
<dbReference type="InterPro" id="IPR008271">
    <property type="entry name" value="Ser/Thr_kinase_AS"/>
</dbReference>
<dbReference type="PANTHER" id="PTHR22984:SF11">
    <property type="entry name" value="AURORA KINASE-RELATED"/>
    <property type="match status" value="1"/>
</dbReference>
<gene>
    <name evidence="13" type="ORF">ROHU_003856</name>
</gene>
<feature type="compositionally biased region" description="Acidic residues" evidence="11">
    <location>
        <begin position="865"/>
        <end position="875"/>
    </location>
</feature>
<dbReference type="PROSITE" id="PS00108">
    <property type="entry name" value="PROTEIN_KINASE_ST"/>
    <property type="match status" value="2"/>
</dbReference>
<protein>
    <recommendedName>
        <fullName evidence="2">non-specific serine/threonine protein kinase</fullName>
        <ecNumber evidence="2">2.7.11.1</ecNumber>
    </recommendedName>
</protein>
<feature type="region of interest" description="Disordered" evidence="11">
    <location>
        <begin position="68"/>
        <end position="163"/>
    </location>
</feature>
<dbReference type="InterPro" id="IPR051138">
    <property type="entry name" value="PIM_Ser/Thr_kinase"/>
</dbReference>
<evidence type="ECO:0000256" key="10">
    <source>
        <dbReference type="PROSITE-ProRule" id="PRU10141"/>
    </source>
</evidence>
<dbReference type="EMBL" id="QBIY01011141">
    <property type="protein sequence ID" value="RXN35093.1"/>
    <property type="molecule type" value="Genomic_DNA"/>
</dbReference>
<feature type="region of interest" description="Disordered" evidence="11">
    <location>
        <begin position="188"/>
        <end position="271"/>
    </location>
</feature>
<dbReference type="InterPro" id="IPR000719">
    <property type="entry name" value="Prot_kinase_dom"/>
</dbReference>
<dbReference type="GO" id="GO:0004674">
    <property type="term" value="F:protein serine/threonine kinase activity"/>
    <property type="evidence" value="ECO:0007669"/>
    <property type="project" value="UniProtKB-KW"/>
</dbReference>
<evidence type="ECO:0000259" key="12">
    <source>
        <dbReference type="PROSITE" id="PS50011"/>
    </source>
</evidence>
<dbReference type="Proteomes" id="UP000290572">
    <property type="component" value="Unassembled WGS sequence"/>
</dbReference>
<dbReference type="GO" id="GO:0043066">
    <property type="term" value="P:negative regulation of apoptotic process"/>
    <property type="evidence" value="ECO:0007669"/>
    <property type="project" value="TreeGrafter"/>
</dbReference>
<keyword evidence="4" id="KW-0808">Transferase</keyword>
<keyword evidence="7 10" id="KW-0067">ATP-binding</keyword>
<dbReference type="GO" id="GO:0007346">
    <property type="term" value="P:regulation of mitotic cell cycle"/>
    <property type="evidence" value="ECO:0007669"/>
    <property type="project" value="TreeGrafter"/>
</dbReference>
<feature type="binding site" evidence="10">
    <location>
        <position position="325"/>
    </location>
    <ligand>
        <name>ATP</name>
        <dbReference type="ChEBI" id="CHEBI:30616"/>
    </ligand>
</feature>
<evidence type="ECO:0000256" key="3">
    <source>
        <dbReference type="ARBA" id="ARBA00022527"/>
    </source>
</evidence>
<feature type="region of interest" description="Disordered" evidence="11">
    <location>
        <begin position="667"/>
        <end position="688"/>
    </location>
</feature>
<feature type="region of interest" description="Disordered" evidence="11">
    <location>
        <begin position="13"/>
        <end position="51"/>
    </location>
</feature>
<dbReference type="AlphaFoldDB" id="A0A498NT29"/>
<dbReference type="InterPro" id="IPR011009">
    <property type="entry name" value="Kinase-like_dom_sf"/>
</dbReference>
<proteinExistence type="inferred from homology"/>
<dbReference type="PROSITE" id="PS00107">
    <property type="entry name" value="PROTEIN_KINASE_ATP"/>
    <property type="match status" value="2"/>
</dbReference>
<keyword evidence="6 13" id="KW-0418">Kinase</keyword>
<keyword evidence="5 10" id="KW-0547">Nucleotide-binding</keyword>
<dbReference type="FunFam" id="3.30.200.20:FF:000458">
    <property type="entry name" value="Pim proto-oncogene, serine/threonine kinase,-related 196"/>
    <property type="match status" value="1"/>
</dbReference>
<evidence type="ECO:0000256" key="7">
    <source>
        <dbReference type="ARBA" id="ARBA00022840"/>
    </source>
</evidence>
<evidence type="ECO:0000256" key="5">
    <source>
        <dbReference type="ARBA" id="ARBA00022741"/>
    </source>
</evidence>
<evidence type="ECO:0000313" key="14">
    <source>
        <dbReference type="Proteomes" id="UP000290572"/>
    </source>
</evidence>
<organism evidence="13 14">
    <name type="scientific">Labeo rohita</name>
    <name type="common">Indian major carp</name>
    <name type="synonym">Cyprinus rohita</name>
    <dbReference type="NCBI Taxonomy" id="84645"/>
    <lineage>
        <taxon>Eukaryota</taxon>
        <taxon>Metazoa</taxon>
        <taxon>Chordata</taxon>
        <taxon>Craniata</taxon>
        <taxon>Vertebrata</taxon>
        <taxon>Euteleostomi</taxon>
        <taxon>Actinopterygii</taxon>
        <taxon>Neopterygii</taxon>
        <taxon>Teleostei</taxon>
        <taxon>Ostariophysi</taxon>
        <taxon>Cypriniformes</taxon>
        <taxon>Cyprinidae</taxon>
        <taxon>Labeoninae</taxon>
        <taxon>Labeonini</taxon>
        <taxon>Labeo</taxon>
    </lineage>
</organism>
<feature type="region of interest" description="Disordered" evidence="11">
    <location>
        <begin position="798"/>
        <end position="898"/>
    </location>
</feature>
<evidence type="ECO:0000256" key="1">
    <source>
        <dbReference type="ARBA" id="ARBA00005505"/>
    </source>
</evidence>
<evidence type="ECO:0000256" key="8">
    <source>
        <dbReference type="ARBA" id="ARBA00047899"/>
    </source>
</evidence>
<keyword evidence="14" id="KW-1185">Reference proteome</keyword>
<evidence type="ECO:0000256" key="4">
    <source>
        <dbReference type="ARBA" id="ARBA00022679"/>
    </source>
</evidence>
<feature type="compositionally biased region" description="Acidic residues" evidence="11">
    <location>
        <begin position="142"/>
        <end position="154"/>
    </location>
</feature>
<dbReference type="GO" id="GO:0005737">
    <property type="term" value="C:cytoplasm"/>
    <property type="evidence" value="ECO:0007669"/>
    <property type="project" value="TreeGrafter"/>
</dbReference>